<name>A0ABS0F668_9BACL</name>
<accession>A0ABS0F668</accession>
<dbReference type="PROSITE" id="PS51918">
    <property type="entry name" value="RADICAL_SAM"/>
    <property type="match status" value="1"/>
</dbReference>
<feature type="domain" description="Radical SAM core" evidence="4">
    <location>
        <begin position="17"/>
        <end position="250"/>
    </location>
</feature>
<dbReference type="EMBL" id="JADPKZ010000047">
    <property type="protein sequence ID" value="MBF8378780.1"/>
    <property type="molecule type" value="Genomic_DNA"/>
</dbReference>
<dbReference type="RefSeq" id="WP_067848338.1">
    <property type="nucleotide sequence ID" value="NZ_JADPKZ010000047.1"/>
</dbReference>
<keyword evidence="3" id="KW-0411">Iron-sulfur</keyword>
<keyword evidence="2" id="KW-0408">Iron</keyword>
<dbReference type="Pfam" id="PF04055">
    <property type="entry name" value="Radical_SAM"/>
    <property type="match status" value="1"/>
</dbReference>
<reference evidence="5 6" key="1">
    <citation type="submission" date="2020-11" db="EMBL/GenBank/DDBJ databases">
        <title>Genomic insight of Alicyclobacillus mali FL 18 reveals a new arsenic-resistant strain, with potential in environmental biotechnology.</title>
        <authorList>
            <person name="Fiorentino G."/>
            <person name="Gallo G."/>
            <person name="Aulitto M."/>
        </authorList>
    </citation>
    <scope>NUCLEOTIDE SEQUENCE [LARGE SCALE GENOMIC DNA]</scope>
    <source>
        <strain evidence="5 6">FL 18</strain>
    </source>
</reference>
<dbReference type="InterPro" id="IPR040086">
    <property type="entry name" value="MJ0683-like"/>
</dbReference>
<sequence>MAKQVATRRLLTPTGGYLQGYDYTLNPFVGCAYGCKYCYVQALPVARLRSERWGTYADAKPVDAGSFLRELRRAKQRGGTRIFMSSSTDPYQPLEWRIGATRTLLTAMQSVPELLDFLFVQTRSPLVARDAEILAALRHRILVSVTLETDQEDVRRRFAPRAPTVRARVRAIEALRAHGIPVQVAIAPLLPCSTDFPRLVADLADFAAIDDWFIGDGSNGRRSRALGVEQWYLPHERAAWYHPAKARSFAELLAAQMPRDRIFLHQQGFLPPDMRLPFDERIDPQDA</sequence>
<dbReference type="SMART" id="SM00729">
    <property type="entry name" value="Elp3"/>
    <property type="match status" value="1"/>
</dbReference>
<gene>
    <name evidence="5" type="ORF">IW967_13045</name>
</gene>
<dbReference type="SFLD" id="SFLDG01084">
    <property type="entry name" value="Uncharacterised_Radical_SAM_Su"/>
    <property type="match status" value="1"/>
</dbReference>
<dbReference type="Proteomes" id="UP000642910">
    <property type="component" value="Unassembled WGS sequence"/>
</dbReference>
<evidence type="ECO:0000313" key="6">
    <source>
        <dbReference type="Proteomes" id="UP000642910"/>
    </source>
</evidence>
<proteinExistence type="predicted"/>
<dbReference type="InterPro" id="IPR058240">
    <property type="entry name" value="rSAM_sf"/>
</dbReference>
<dbReference type="PANTHER" id="PTHR43432">
    <property type="entry name" value="SLR0285 PROTEIN"/>
    <property type="match status" value="1"/>
</dbReference>
<evidence type="ECO:0000256" key="1">
    <source>
        <dbReference type="ARBA" id="ARBA00022723"/>
    </source>
</evidence>
<keyword evidence="1" id="KW-0479">Metal-binding</keyword>
<protein>
    <submittedName>
        <fullName evidence="5">Radical SAM protein</fullName>
    </submittedName>
</protein>
<dbReference type="SFLD" id="SFLDS00029">
    <property type="entry name" value="Radical_SAM"/>
    <property type="match status" value="1"/>
</dbReference>
<organism evidence="5 6">
    <name type="scientific">Alicyclobacillus mali</name>
    <name type="common">ex Roth et al. 2021</name>
    <dbReference type="NCBI Taxonomy" id="1123961"/>
    <lineage>
        <taxon>Bacteria</taxon>
        <taxon>Bacillati</taxon>
        <taxon>Bacillota</taxon>
        <taxon>Bacilli</taxon>
        <taxon>Bacillales</taxon>
        <taxon>Alicyclobacillaceae</taxon>
        <taxon>Alicyclobacillus</taxon>
    </lineage>
</organism>
<dbReference type="InterPro" id="IPR007197">
    <property type="entry name" value="rSAM"/>
</dbReference>
<keyword evidence="6" id="KW-1185">Reference proteome</keyword>
<dbReference type="PANTHER" id="PTHR43432:SF3">
    <property type="entry name" value="SLR0285 PROTEIN"/>
    <property type="match status" value="1"/>
</dbReference>
<dbReference type="CDD" id="cd01335">
    <property type="entry name" value="Radical_SAM"/>
    <property type="match status" value="1"/>
</dbReference>
<evidence type="ECO:0000259" key="4">
    <source>
        <dbReference type="PROSITE" id="PS51918"/>
    </source>
</evidence>
<comment type="caution">
    <text evidence="5">The sequence shown here is derived from an EMBL/GenBank/DDBJ whole genome shotgun (WGS) entry which is preliminary data.</text>
</comment>
<evidence type="ECO:0000256" key="3">
    <source>
        <dbReference type="ARBA" id="ARBA00023014"/>
    </source>
</evidence>
<dbReference type="SUPFAM" id="SSF102114">
    <property type="entry name" value="Radical SAM enzymes"/>
    <property type="match status" value="1"/>
</dbReference>
<dbReference type="Gene3D" id="3.80.30.30">
    <property type="match status" value="1"/>
</dbReference>
<evidence type="ECO:0000256" key="2">
    <source>
        <dbReference type="ARBA" id="ARBA00023004"/>
    </source>
</evidence>
<evidence type="ECO:0000313" key="5">
    <source>
        <dbReference type="EMBL" id="MBF8378780.1"/>
    </source>
</evidence>
<dbReference type="InterPro" id="IPR006638">
    <property type="entry name" value="Elp3/MiaA/NifB-like_rSAM"/>
</dbReference>